<dbReference type="AlphaFoldDB" id="A0A151AVE8"/>
<sequence>MDEITTFIEAFEKARDVNDRIDLVCKIAG</sequence>
<organism evidence="1 2">
    <name type="scientific">Moorella mulderi DSM 14980</name>
    <dbReference type="NCBI Taxonomy" id="1122241"/>
    <lineage>
        <taxon>Bacteria</taxon>
        <taxon>Bacillati</taxon>
        <taxon>Bacillota</taxon>
        <taxon>Clostridia</taxon>
        <taxon>Neomoorellales</taxon>
        <taxon>Neomoorellaceae</taxon>
        <taxon>Neomoorella</taxon>
    </lineage>
</organism>
<dbReference type="Proteomes" id="UP000075670">
    <property type="component" value="Unassembled WGS sequence"/>
</dbReference>
<dbReference type="EMBL" id="LTBC01000009">
    <property type="protein sequence ID" value="KYH31581.1"/>
    <property type="molecule type" value="Genomic_DNA"/>
</dbReference>
<gene>
    <name evidence="1" type="ORF">MOMUL_21370</name>
</gene>
<evidence type="ECO:0000313" key="1">
    <source>
        <dbReference type="EMBL" id="KYH31581.1"/>
    </source>
</evidence>
<comment type="caution">
    <text evidence="1">The sequence shown here is derived from an EMBL/GenBank/DDBJ whole genome shotgun (WGS) entry which is preliminary data.</text>
</comment>
<reference evidence="1 2" key="1">
    <citation type="submission" date="2016-02" db="EMBL/GenBank/DDBJ databases">
        <title>Genome sequence of Moorella mulderi DSM 14980.</title>
        <authorList>
            <person name="Poehlein A."/>
            <person name="Daniel R."/>
        </authorList>
    </citation>
    <scope>NUCLEOTIDE SEQUENCE [LARGE SCALE GENOMIC DNA]</scope>
    <source>
        <strain evidence="1 2">DSM 14980</strain>
    </source>
</reference>
<protein>
    <submittedName>
        <fullName evidence="1">Uncharacterized protein</fullName>
    </submittedName>
</protein>
<evidence type="ECO:0000313" key="2">
    <source>
        <dbReference type="Proteomes" id="UP000075670"/>
    </source>
</evidence>
<name>A0A151AVE8_9FIRM</name>
<dbReference type="PATRIC" id="fig|1122241.3.peg.2278"/>
<keyword evidence="2" id="KW-1185">Reference proteome</keyword>
<proteinExistence type="predicted"/>
<accession>A0A151AVE8</accession>